<accession>A0ABW3HG69</accession>
<feature type="domain" description="AB hydrolase-1" evidence="6">
    <location>
        <begin position="24"/>
        <end position="249"/>
    </location>
</feature>
<keyword evidence="4 5" id="KW-0378">Hydrolase</keyword>
<dbReference type="Gene3D" id="3.40.50.1820">
    <property type="entry name" value="alpha/beta hydrolase"/>
    <property type="match status" value="1"/>
</dbReference>
<dbReference type="EMBL" id="JBHTIT010000001">
    <property type="protein sequence ID" value="MFD0950224.1"/>
    <property type="molecule type" value="Genomic_DNA"/>
</dbReference>
<protein>
    <recommendedName>
        <fullName evidence="5">Pimeloyl-[acyl-carrier protein] methyl ester esterase</fullName>
        <ecNumber evidence="5">3.1.1.85</ecNumber>
    </recommendedName>
    <alternativeName>
        <fullName evidence="5">Biotin synthesis protein BioH</fullName>
    </alternativeName>
    <alternativeName>
        <fullName evidence="5">Carboxylesterase BioH</fullName>
    </alternativeName>
</protein>
<dbReference type="RefSeq" id="WP_379070717.1">
    <property type="nucleotide sequence ID" value="NZ_JBHTIT010000001.1"/>
</dbReference>
<dbReference type="HAMAP" id="MF_01260">
    <property type="entry name" value="Carboxylester"/>
    <property type="match status" value="1"/>
</dbReference>
<comment type="function">
    <text evidence="5">The physiological role of BioH is to remove the methyl group introduced by BioC when the pimeloyl moiety is complete. It allows to synthesize pimeloyl-ACP via the fatty acid synthetic pathway through the hydrolysis of the ester bonds of pimeloyl-ACP esters.</text>
</comment>
<comment type="subcellular location">
    <subcellularLocation>
        <location evidence="5">Cytoplasm</location>
    </subcellularLocation>
</comment>
<evidence type="ECO:0000256" key="3">
    <source>
        <dbReference type="ARBA" id="ARBA00022756"/>
    </source>
</evidence>
<evidence type="ECO:0000313" key="8">
    <source>
        <dbReference type="Proteomes" id="UP001597044"/>
    </source>
</evidence>
<dbReference type="InterPro" id="IPR000073">
    <property type="entry name" value="AB_hydrolase_1"/>
</dbReference>
<feature type="binding site" evidence="5">
    <location>
        <begin position="91"/>
        <end position="92"/>
    </location>
    <ligand>
        <name>substrate</name>
    </ligand>
</feature>
<feature type="binding site" evidence="5">
    <location>
        <begin position="153"/>
        <end position="157"/>
    </location>
    <ligand>
        <name>substrate</name>
    </ligand>
</feature>
<feature type="active site" evidence="5">
    <location>
        <position position="217"/>
    </location>
</feature>
<evidence type="ECO:0000256" key="1">
    <source>
        <dbReference type="ARBA" id="ARBA00022487"/>
    </source>
</evidence>
<feature type="active site" evidence="5">
    <location>
        <position position="245"/>
    </location>
</feature>
<proteinExistence type="inferred from homology"/>
<evidence type="ECO:0000256" key="2">
    <source>
        <dbReference type="ARBA" id="ARBA00022490"/>
    </source>
</evidence>
<dbReference type="PANTHER" id="PTHR43798">
    <property type="entry name" value="MONOACYLGLYCEROL LIPASE"/>
    <property type="match status" value="1"/>
</dbReference>
<evidence type="ECO:0000256" key="4">
    <source>
        <dbReference type="ARBA" id="ARBA00022801"/>
    </source>
</evidence>
<comment type="caution">
    <text evidence="7">The sequence shown here is derived from an EMBL/GenBank/DDBJ whole genome shotgun (WGS) entry which is preliminary data.</text>
</comment>
<dbReference type="Pfam" id="PF00561">
    <property type="entry name" value="Abhydrolase_1"/>
    <property type="match status" value="1"/>
</dbReference>
<dbReference type="PRINTS" id="PR00111">
    <property type="entry name" value="ABHYDROLASE"/>
</dbReference>
<comment type="catalytic activity">
    <reaction evidence="5">
        <text>6-carboxyhexanoyl-[ACP] methyl ester + H2O = 6-carboxyhexanoyl-[ACP] + methanol + H(+)</text>
        <dbReference type="Rhea" id="RHEA:42700"/>
        <dbReference type="Rhea" id="RHEA-COMP:9955"/>
        <dbReference type="Rhea" id="RHEA-COMP:10186"/>
        <dbReference type="ChEBI" id="CHEBI:15377"/>
        <dbReference type="ChEBI" id="CHEBI:15378"/>
        <dbReference type="ChEBI" id="CHEBI:17790"/>
        <dbReference type="ChEBI" id="CHEBI:78846"/>
        <dbReference type="ChEBI" id="CHEBI:82735"/>
        <dbReference type="EC" id="3.1.1.85"/>
    </reaction>
</comment>
<dbReference type="InterPro" id="IPR010076">
    <property type="entry name" value="BioH"/>
</dbReference>
<keyword evidence="3 5" id="KW-0093">Biotin biosynthesis</keyword>
<gene>
    <name evidence="5 7" type="primary">bioH</name>
    <name evidence="7" type="ORF">ACFQ0F_07460</name>
</gene>
<organism evidence="7 8">
    <name type="scientific">Paraperlucidibaca wandonensis</name>
    <dbReference type="NCBI Taxonomy" id="1268273"/>
    <lineage>
        <taxon>Bacteria</taxon>
        <taxon>Pseudomonadati</taxon>
        <taxon>Pseudomonadota</taxon>
        <taxon>Gammaproteobacteria</taxon>
        <taxon>Moraxellales</taxon>
        <taxon>Moraxellaceae</taxon>
        <taxon>Paraperlucidibaca</taxon>
    </lineage>
</organism>
<feature type="binding site" evidence="5">
    <location>
        <position position="30"/>
    </location>
    <ligand>
        <name>substrate</name>
    </ligand>
</feature>
<keyword evidence="1 5" id="KW-0719">Serine esterase</keyword>
<feature type="active site" description="Nucleophile" evidence="5">
    <location>
        <position position="91"/>
    </location>
</feature>
<sequence>MTALMLYHDSYDSTGPLGSAAPDLVLLHGWGLHTIVWDPVVPFLLERFRVTVIDLPGMGRSPLPNATLTQDSVLAQLAAVAPEKALWLGWSLGGELALAFAAKYPERVTGLMLIASNPCFVKADDWPHAMPPETFAAFANFFDEDPEATLIRFLSLQCMGSARAKNDIRFLQEIMYFHGLPAPRALREGLQLLHDMDLREAFSQLKMPVSVLLGRHDQLVPALVSDDLSALRPGLPLRILEGSGHVPFLAQPEAFEQAVNELLAEMGIA</sequence>
<dbReference type="InterPro" id="IPR029058">
    <property type="entry name" value="AB_hydrolase_fold"/>
</dbReference>
<dbReference type="SUPFAM" id="SSF53474">
    <property type="entry name" value="alpha/beta-Hydrolases"/>
    <property type="match status" value="1"/>
</dbReference>
<feature type="binding site" evidence="5">
    <location>
        <position position="245"/>
    </location>
    <ligand>
        <name>substrate</name>
    </ligand>
</feature>
<evidence type="ECO:0000259" key="6">
    <source>
        <dbReference type="Pfam" id="PF00561"/>
    </source>
</evidence>
<comment type="similarity">
    <text evidence="5">Belongs to the AB hydrolase superfamily. Carboxylesterase BioH family.</text>
</comment>
<dbReference type="Proteomes" id="UP001597044">
    <property type="component" value="Unassembled WGS sequence"/>
</dbReference>
<reference evidence="8" key="1">
    <citation type="journal article" date="2019" name="Int. J. Syst. Evol. Microbiol.">
        <title>The Global Catalogue of Microorganisms (GCM) 10K type strain sequencing project: providing services to taxonomists for standard genome sequencing and annotation.</title>
        <authorList>
            <consortium name="The Broad Institute Genomics Platform"/>
            <consortium name="The Broad Institute Genome Sequencing Center for Infectious Disease"/>
            <person name="Wu L."/>
            <person name="Ma J."/>
        </authorList>
    </citation>
    <scope>NUCLEOTIDE SEQUENCE [LARGE SCALE GENOMIC DNA]</scope>
    <source>
        <strain evidence="8">CCUG 63419</strain>
    </source>
</reference>
<dbReference type="PANTHER" id="PTHR43798:SF31">
    <property type="entry name" value="AB HYDROLASE SUPERFAMILY PROTEIN YCLE"/>
    <property type="match status" value="1"/>
</dbReference>
<dbReference type="InterPro" id="IPR050266">
    <property type="entry name" value="AB_hydrolase_sf"/>
</dbReference>
<name>A0ABW3HG69_9GAMM</name>
<evidence type="ECO:0000313" key="7">
    <source>
        <dbReference type="EMBL" id="MFD0950224.1"/>
    </source>
</evidence>
<comment type="subunit">
    <text evidence="5">Monomer.</text>
</comment>
<evidence type="ECO:0000256" key="5">
    <source>
        <dbReference type="HAMAP-Rule" id="MF_01260"/>
    </source>
</evidence>
<dbReference type="EC" id="3.1.1.85" evidence="5"/>
<keyword evidence="8" id="KW-1185">Reference proteome</keyword>
<dbReference type="GO" id="GO:0090499">
    <property type="term" value="F:pimelyl-[acyl-carrier protein] methyl ester esterase activity"/>
    <property type="evidence" value="ECO:0007669"/>
    <property type="project" value="UniProtKB-EC"/>
</dbReference>
<keyword evidence="2 5" id="KW-0963">Cytoplasm</keyword>
<dbReference type="NCBIfam" id="TIGR01738">
    <property type="entry name" value="bioH"/>
    <property type="match status" value="1"/>
</dbReference>
<comment type="pathway">
    <text evidence="5">Cofactor biosynthesis; biotin biosynthesis.</text>
</comment>